<evidence type="ECO:0000313" key="1">
    <source>
        <dbReference type="Proteomes" id="UP000695000"/>
    </source>
</evidence>
<dbReference type="PANTHER" id="PTHR46628:SF1">
    <property type="entry name" value="PIRNA BIOGENESIS PROTEIN EXD1"/>
    <property type="match status" value="1"/>
</dbReference>
<sequence length="328" mass="38668">MADERIHDISGEPFEFSKGQRLIVFSQEGRFEGDFVSTVDDCIRLTNVIELDHRSNVRMPFMMFMRTQMQYLQLVEPNLKRDEDGLVDYDNVLSISEFNELDDLVSNYVYISERNRKYYRAYDNLSHVENIGVVGIGRNLGRSGILDVIVLSSWRHIYIFDLFLMGFEKMPREIRWLMESNDITKVMHDSRQIVDCLHFRYNVQIVNIFDTQFTDYKLVMKTMTGEIPRELSGKNLSECLTEYLGVPQRVFEEAMSMKRDVWCNRPFTRRKQYLASQLAAYLITLKKRQEDLLLSEYKHEVSKYIYGTLEIGIHEAGAMFHCPQYVVS</sequence>
<name>A0ABM1MYG6_NICVS</name>
<dbReference type="RefSeq" id="XP_017779616.1">
    <property type="nucleotide sequence ID" value="XM_017924127.1"/>
</dbReference>
<dbReference type="Proteomes" id="UP000695000">
    <property type="component" value="Unplaced"/>
</dbReference>
<accession>A0ABM1MYG6</accession>
<dbReference type="GeneID" id="108564926"/>
<dbReference type="PANTHER" id="PTHR46628">
    <property type="entry name" value="PIRNA BIOGENESIS PROTEIN EXD1"/>
    <property type="match status" value="1"/>
</dbReference>
<keyword evidence="1" id="KW-1185">Reference proteome</keyword>
<organism evidence="1 2">
    <name type="scientific">Nicrophorus vespilloides</name>
    <name type="common">Boreal carrion beetle</name>
    <dbReference type="NCBI Taxonomy" id="110193"/>
    <lineage>
        <taxon>Eukaryota</taxon>
        <taxon>Metazoa</taxon>
        <taxon>Ecdysozoa</taxon>
        <taxon>Arthropoda</taxon>
        <taxon>Hexapoda</taxon>
        <taxon>Insecta</taxon>
        <taxon>Pterygota</taxon>
        <taxon>Neoptera</taxon>
        <taxon>Endopterygota</taxon>
        <taxon>Coleoptera</taxon>
        <taxon>Polyphaga</taxon>
        <taxon>Staphyliniformia</taxon>
        <taxon>Silphidae</taxon>
        <taxon>Nicrophorinae</taxon>
        <taxon>Nicrophorus</taxon>
    </lineage>
</organism>
<dbReference type="InterPro" id="IPR012337">
    <property type="entry name" value="RNaseH-like_sf"/>
</dbReference>
<dbReference type="SUPFAM" id="SSF53098">
    <property type="entry name" value="Ribonuclease H-like"/>
    <property type="match status" value="1"/>
</dbReference>
<gene>
    <name evidence="2" type="primary">LOC108564926</name>
</gene>
<dbReference type="InterPro" id="IPR036397">
    <property type="entry name" value="RNaseH_sf"/>
</dbReference>
<proteinExistence type="predicted"/>
<evidence type="ECO:0000313" key="2">
    <source>
        <dbReference type="RefSeq" id="XP_017779616.1"/>
    </source>
</evidence>
<dbReference type="Gene3D" id="3.30.420.10">
    <property type="entry name" value="Ribonuclease H-like superfamily/Ribonuclease H"/>
    <property type="match status" value="1"/>
</dbReference>
<reference evidence="2" key="1">
    <citation type="submission" date="2025-08" db="UniProtKB">
        <authorList>
            <consortium name="RefSeq"/>
        </authorList>
    </citation>
    <scope>IDENTIFICATION</scope>
    <source>
        <tissue evidence="2">Whole Larva</tissue>
    </source>
</reference>
<protein>
    <submittedName>
        <fullName evidence="2">PiRNA biogenesis protein EXD1-like</fullName>
    </submittedName>
</protein>
<dbReference type="InterPro" id="IPR052144">
    <property type="entry name" value="piRNA_biogenesis_EXD1"/>
</dbReference>